<dbReference type="GO" id="GO:0008360">
    <property type="term" value="P:regulation of cell shape"/>
    <property type="evidence" value="ECO:0007669"/>
    <property type="project" value="UniProtKB-KW"/>
</dbReference>
<evidence type="ECO:0000313" key="17">
    <source>
        <dbReference type="Proteomes" id="UP000469346"/>
    </source>
</evidence>
<keyword evidence="5" id="KW-0645">Protease</keyword>
<evidence type="ECO:0000256" key="2">
    <source>
        <dbReference type="ARBA" id="ARBA00004236"/>
    </source>
</evidence>
<feature type="domain" description="Penicillin-binding protein dimerisation" evidence="15">
    <location>
        <begin position="73"/>
        <end position="242"/>
    </location>
</feature>
<keyword evidence="9" id="KW-0573">Peptidoglycan synthesis</keyword>
<keyword evidence="10 13" id="KW-1133">Transmembrane helix</keyword>
<dbReference type="AlphaFoldDB" id="A0A6N9TR27"/>
<keyword evidence="17" id="KW-1185">Reference proteome</keyword>
<dbReference type="Pfam" id="PF03717">
    <property type="entry name" value="PBP_dimer"/>
    <property type="match status" value="1"/>
</dbReference>
<evidence type="ECO:0000256" key="7">
    <source>
        <dbReference type="ARBA" id="ARBA00022801"/>
    </source>
</evidence>
<dbReference type="InterPro" id="IPR001460">
    <property type="entry name" value="PCN-bd_Tpept"/>
</dbReference>
<dbReference type="InterPro" id="IPR050515">
    <property type="entry name" value="Beta-lactam/transpept"/>
</dbReference>
<accession>A0A6N9TR27</accession>
<dbReference type="InterPro" id="IPR005311">
    <property type="entry name" value="PBP_dimer"/>
</dbReference>
<dbReference type="GO" id="GO:0071555">
    <property type="term" value="P:cell wall organization"/>
    <property type="evidence" value="ECO:0007669"/>
    <property type="project" value="UniProtKB-KW"/>
</dbReference>
<dbReference type="EMBL" id="JAAGRR010000198">
    <property type="protein sequence ID" value="NDY43528.1"/>
    <property type="molecule type" value="Genomic_DNA"/>
</dbReference>
<evidence type="ECO:0000313" key="16">
    <source>
        <dbReference type="EMBL" id="NDY43528.1"/>
    </source>
</evidence>
<name>A0A6N9TR27_DISTH</name>
<feature type="domain" description="Penicillin-binding protein transpeptidase" evidence="14">
    <location>
        <begin position="276"/>
        <end position="610"/>
    </location>
</feature>
<dbReference type="FunFam" id="3.40.710.10:FF:000024">
    <property type="entry name" value="Penicillin-binding protein 2"/>
    <property type="match status" value="1"/>
</dbReference>
<reference evidence="16 17" key="1">
    <citation type="submission" date="2020-02" db="EMBL/GenBank/DDBJ databases">
        <title>Comparative genomics of sulfur disproportionating microorganisms.</title>
        <authorList>
            <person name="Ward L.M."/>
            <person name="Bertran E."/>
            <person name="Johnston D.T."/>
        </authorList>
    </citation>
    <scope>NUCLEOTIDE SEQUENCE [LARGE SCALE GENOMIC DNA]</scope>
    <source>
        <strain evidence="16 17">DSM 100025</strain>
    </source>
</reference>
<evidence type="ECO:0000256" key="12">
    <source>
        <dbReference type="ARBA" id="ARBA00023316"/>
    </source>
</evidence>
<evidence type="ECO:0000256" key="5">
    <source>
        <dbReference type="ARBA" id="ARBA00022670"/>
    </source>
</evidence>
<dbReference type="Gene3D" id="3.40.710.10">
    <property type="entry name" value="DD-peptidase/beta-lactamase superfamily"/>
    <property type="match status" value="1"/>
</dbReference>
<keyword evidence="8" id="KW-0133">Cell shape</keyword>
<keyword evidence="6 13" id="KW-0812">Transmembrane</keyword>
<dbReference type="InterPro" id="IPR017790">
    <property type="entry name" value="Penicillin-binding_protein_2"/>
</dbReference>
<evidence type="ECO:0000256" key="8">
    <source>
        <dbReference type="ARBA" id="ARBA00022960"/>
    </source>
</evidence>
<keyword evidence="12" id="KW-0961">Cell wall biogenesis/degradation</keyword>
<dbReference type="NCBIfam" id="TIGR03423">
    <property type="entry name" value="pbp2_mrdA"/>
    <property type="match status" value="1"/>
</dbReference>
<evidence type="ECO:0000256" key="10">
    <source>
        <dbReference type="ARBA" id="ARBA00022989"/>
    </source>
</evidence>
<evidence type="ECO:0000256" key="9">
    <source>
        <dbReference type="ARBA" id="ARBA00022984"/>
    </source>
</evidence>
<evidence type="ECO:0000256" key="4">
    <source>
        <dbReference type="ARBA" id="ARBA00022519"/>
    </source>
</evidence>
<feature type="transmembrane region" description="Helical" evidence="13">
    <location>
        <begin position="32"/>
        <end position="50"/>
    </location>
</feature>
<comment type="caution">
    <text evidence="16">The sequence shown here is derived from an EMBL/GenBank/DDBJ whole genome shotgun (WGS) entry which is preliminary data.</text>
</comment>
<dbReference type="GO" id="GO:0006508">
    <property type="term" value="P:proteolysis"/>
    <property type="evidence" value="ECO:0007669"/>
    <property type="project" value="UniProtKB-KW"/>
</dbReference>
<dbReference type="GO" id="GO:0009002">
    <property type="term" value="F:serine-type D-Ala-D-Ala carboxypeptidase activity"/>
    <property type="evidence" value="ECO:0007669"/>
    <property type="project" value="UniProtKB-EC"/>
</dbReference>
<comment type="subcellular location">
    <subcellularLocation>
        <location evidence="2">Cell membrane</location>
    </subcellularLocation>
    <subcellularLocation>
        <location evidence="1">Membrane</location>
        <topology evidence="1">Single-pass membrane protein</topology>
    </subcellularLocation>
</comment>
<dbReference type="GO" id="GO:0008658">
    <property type="term" value="F:penicillin binding"/>
    <property type="evidence" value="ECO:0007669"/>
    <property type="project" value="InterPro"/>
</dbReference>
<organism evidence="16 17">
    <name type="scientific">Dissulfurirhabdus thermomarina</name>
    <dbReference type="NCBI Taxonomy" id="1765737"/>
    <lineage>
        <taxon>Bacteria</taxon>
        <taxon>Deltaproteobacteria</taxon>
        <taxon>Dissulfurirhabdaceae</taxon>
        <taxon>Dissulfurirhabdus</taxon>
    </lineage>
</organism>
<dbReference type="SUPFAM" id="SSF56519">
    <property type="entry name" value="Penicillin binding protein dimerisation domain"/>
    <property type="match status" value="1"/>
</dbReference>
<keyword evidence="16" id="KW-0121">Carboxypeptidase</keyword>
<dbReference type="PANTHER" id="PTHR30627:SF2">
    <property type="entry name" value="PEPTIDOGLYCAN D,D-TRANSPEPTIDASE MRDA"/>
    <property type="match status" value="1"/>
</dbReference>
<dbReference type="EC" id="3.4.16.4" evidence="16"/>
<keyword evidence="11 13" id="KW-0472">Membrane</keyword>
<evidence type="ECO:0000259" key="15">
    <source>
        <dbReference type="Pfam" id="PF03717"/>
    </source>
</evidence>
<gene>
    <name evidence="16" type="primary">mrdA</name>
    <name evidence="16" type="ORF">G3N55_11850</name>
</gene>
<dbReference type="GO" id="GO:0005886">
    <property type="term" value="C:plasma membrane"/>
    <property type="evidence" value="ECO:0007669"/>
    <property type="project" value="UniProtKB-SubCell"/>
</dbReference>
<sequence length="626" mass="69214">MRPSLRDAGRVLLRLRQLDVKAREVNRQRCEAAFLFVLLCVVTLAARLWYLQIVKGTELRARSEHNRVRLVRLQPPRGKLLDRSGRLLVGNQPCFNVCLVREEAKDVEDLLGRLSVLLEEPVGALRERLILGRRLPLYTPIVLKRGIDRDTLARLEPRLFRLPGVSVEVEPLRKYPHGRLASHLLGYLAEVNEAELAKGIYPGVRPGDLVGRAGVEAQYQKVLSGRSGVRRVEVDATGRLARVLDETPPLPGSDLFLTLDLDLQEEAERAMRGKVGAVVALDPRNGCIRAFTSVPEYDLEPFAWGLTPAQWRALNDARTRPLQDKAVQGLYSPGSIFKIVAAVAALETGRLAPQTRLTCTGSFRLGRRVFRCWDRRGHGEPDLYEALVASCDVFFYQAGLMVGVDELARYARAFGFGRATGIALEDEKAGLVPDRAWKLERYGKPWQDGETAIMAIGQGFTLVTPLQLAEMIAAIANGGTFYRPLYVDRERSPSGRVRPGDAPEVVGRLDVRPETLRLVRRALRGVVADEEGTGHACRLPDVAVAGKTATVQVVQQSRRGQLEELPWNLRDHAIFIAYAPAEAPELAVAVLVEHGGHGGSAAAPIARRLFETWFRGRPGGEGRGRG</sequence>
<evidence type="ECO:0000259" key="14">
    <source>
        <dbReference type="Pfam" id="PF00905"/>
    </source>
</evidence>
<evidence type="ECO:0000256" key="6">
    <source>
        <dbReference type="ARBA" id="ARBA00022692"/>
    </source>
</evidence>
<evidence type="ECO:0000256" key="1">
    <source>
        <dbReference type="ARBA" id="ARBA00004167"/>
    </source>
</evidence>
<dbReference type="GO" id="GO:0009252">
    <property type="term" value="P:peptidoglycan biosynthetic process"/>
    <property type="evidence" value="ECO:0007669"/>
    <property type="project" value="UniProtKB-KW"/>
</dbReference>
<dbReference type="PANTHER" id="PTHR30627">
    <property type="entry name" value="PEPTIDOGLYCAN D,D-TRANSPEPTIDASE"/>
    <property type="match status" value="1"/>
</dbReference>
<keyword evidence="3" id="KW-1003">Cell membrane</keyword>
<dbReference type="InterPro" id="IPR012338">
    <property type="entry name" value="Beta-lactam/transpept-like"/>
</dbReference>
<keyword evidence="7 16" id="KW-0378">Hydrolase</keyword>
<evidence type="ECO:0000256" key="11">
    <source>
        <dbReference type="ARBA" id="ARBA00023136"/>
    </source>
</evidence>
<dbReference type="InterPro" id="IPR036138">
    <property type="entry name" value="PBP_dimer_sf"/>
</dbReference>
<evidence type="ECO:0000256" key="13">
    <source>
        <dbReference type="SAM" id="Phobius"/>
    </source>
</evidence>
<protein>
    <submittedName>
        <fullName evidence="16">Penicillin-binding protein 2</fullName>
        <ecNumber evidence="16">3.4.16.4</ecNumber>
    </submittedName>
</protein>
<dbReference type="RefSeq" id="WP_163299847.1">
    <property type="nucleotide sequence ID" value="NZ_JAAGRR010000198.1"/>
</dbReference>
<dbReference type="GO" id="GO:0071972">
    <property type="term" value="F:peptidoglycan L,D-transpeptidase activity"/>
    <property type="evidence" value="ECO:0007669"/>
    <property type="project" value="TreeGrafter"/>
</dbReference>
<dbReference type="Gene3D" id="3.90.1310.10">
    <property type="entry name" value="Penicillin-binding protein 2a (Domain 2)"/>
    <property type="match status" value="1"/>
</dbReference>
<feature type="non-terminal residue" evidence="16">
    <location>
        <position position="626"/>
    </location>
</feature>
<dbReference type="Pfam" id="PF00905">
    <property type="entry name" value="Transpeptidase"/>
    <property type="match status" value="1"/>
</dbReference>
<dbReference type="SUPFAM" id="SSF56601">
    <property type="entry name" value="beta-lactamase/transpeptidase-like"/>
    <property type="match status" value="1"/>
</dbReference>
<proteinExistence type="predicted"/>
<dbReference type="Proteomes" id="UP000469346">
    <property type="component" value="Unassembled WGS sequence"/>
</dbReference>
<evidence type="ECO:0000256" key="3">
    <source>
        <dbReference type="ARBA" id="ARBA00022475"/>
    </source>
</evidence>
<keyword evidence="4" id="KW-0997">Cell inner membrane</keyword>